<evidence type="ECO:0000256" key="1">
    <source>
        <dbReference type="ARBA" id="ARBA00022737"/>
    </source>
</evidence>
<organism evidence="5 6">
    <name type="scientific">Elysia crispata</name>
    <name type="common">lettuce slug</name>
    <dbReference type="NCBI Taxonomy" id="231223"/>
    <lineage>
        <taxon>Eukaryota</taxon>
        <taxon>Metazoa</taxon>
        <taxon>Spiralia</taxon>
        <taxon>Lophotrochozoa</taxon>
        <taxon>Mollusca</taxon>
        <taxon>Gastropoda</taxon>
        <taxon>Heterobranchia</taxon>
        <taxon>Euthyneura</taxon>
        <taxon>Panpulmonata</taxon>
        <taxon>Sacoglossa</taxon>
        <taxon>Placobranchoidea</taxon>
        <taxon>Plakobranchidae</taxon>
        <taxon>Elysia</taxon>
    </lineage>
</organism>
<dbReference type="PROSITE" id="PS50222">
    <property type="entry name" value="EF_HAND_2"/>
    <property type="match status" value="2"/>
</dbReference>
<dbReference type="SMART" id="SM00054">
    <property type="entry name" value="EFh"/>
    <property type="match status" value="4"/>
</dbReference>
<dbReference type="SUPFAM" id="SSF47473">
    <property type="entry name" value="EF-hand"/>
    <property type="match status" value="1"/>
</dbReference>
<keyword evidence="6" id="KW-1185">Reference proteome</keyword>
<gene>
    <name evidence="5" type="ORF">RRG08_052012</name>
</gene>
<reference evidence="5" key="1">
    <citation type="journal article" date="2023" name="G3 (Bethesda)">
        <title>A reference genome for the long-term kleptoplast-retaining sea slug Elysia crispata morphotype clarki.</title>
        <authorList>
            <person name="Eastman K.E."/>
            <person name="Pendleton A.L."/>
            <person name="Shaikh M.A."/>
            <person name="Suttiyut T."/>
            <person name="Ogas R."/>
            <person name="Tomko P."/>
            <person name="Gavelis G."/>
            <person name="Widhalm J.R."/>
            <person name="Wisecaver J.H."/>
        </authorList>
    </citation>
    <scope>NUCLEOTIDE SEQUENCE</scope>
    <source>
        <strain evidence="5">ECLA1</strain>
    </source>
</reference>
<name>A0AAE0ZCG9_9GAST</name>
<dbReference type="InterPro" id="IPR011992">
    <property type="entry name" value="EF-hand-dom_pair"/>
</dbReference>
<keyword evidence="2" id="KW-0106">Calcium</keyword>
<feature type="domain" description="EF-hand" evidence="4">
    <location>
        <begin position="135"/>
        <end position="170"/>
    </location>
</feature>
<dbReference type="EMBL" id="JAWDGP010004193">
    <property type="protein sequence ID" value="KAK3766869.1"/>
    <property type="molecule type" value="Genomic_DNA"/>
</dbReference>
<dbReference type="PANTHER" id="PTHR23050">
    <property type="entry name" value="CALCIUM BINDING PROTEIN"/>
    <property type="match status" value="1"/>
</dbReference>
<feature type="domain" description="EF-hand" evidence="4">
    <location>
        <begin position="209"/>
        <end position="244"/>
    </location>
</feature>
<evidence type="ECO:0000313" key="6">
    <source>
        <dbReference type="Proteomes" id="UP001283361"/>
    </source>
</evidence>
<dbReference type="InterPro" id="IPR002048">
    <property type="entry name" value="EF_hand_dom"/>
</dbReference>
<keyword evidence="1" id="KW-0677">Repeat</keyword>
<dbReference type="AlphaFoldDB" id="A0AAE0ZCG9"/>
<evidence type="ECO:0000259" key="4">
    <source>
        <dbReference type="PROSITE" id="PS50222"/>
    </source>
</evidence>
<evidence type="ECO:0000256" key="3">
    <source>
        <dbReference type="ARBA" id="ARBA00023179"/>
    </source>
</evidence>
<sequence length="289" mass="32648">MRRNVLRAELAAMASREEYAKARWREKMKEEKKKAITLVQKERAGKGISILPGSAESKNAISKVVKDEETIALKSKMKNLKSENDKLQAYIDDKLGITALPKGNELLSLAEDFYSNEHVPNEHLPQHIRLALTTEEIQDLRRVFELFDVKNKGYITAQDLKRAAALLGFTAKRRIFKEMIDDTTSSKKGRVTFVAFLELVVKIQGGGPDPYDEMKQFFHLLDRDGKGYVTFKDLRNASDELKIPLSNNAIREMMAEADPMGHGKIRLEDIISVLGQSGTFKSLIPPNIT</sequence>
<accession>A0AAE0ZCG9</accession>
<protein>
    <recommendedName>
        <fullName evidence="4">EF-hand domain-containing protein</fullName>
    </recommendedName>
</protein>
<proteinExistence type="predicted"/>
<dbReference type="GO" id="GO:0005509">
    <property type="term" value="F:calcium ion binding"/>
    <property type="evidence" value="ECO:0007669"/>
    <property type="project" value="InterPro"/>
</dbReference>
<dbReference type="Pfam" id="PF13499">
    <property type="entry name" value="EF-hand_7"/>
    <property type="match status" value="2"/>
</dbReference>
<evidence type="ECO:0000313" key="5">
    <source>
        <dbReference type="EMBL" id="KAK3766869.1"/>
    </source>
</evidence>
<dbReference type="FunFam" id="1.10.238.10:FF:000001">
    <property type="entry name" value="Calmodulin 1"/>
    <property type="match status" value="1"/>
</dbReference>
<comment type="caution">
    <text evidence="5">The sequence shown here is derived from an EMBL/GenBank/DDBJ whole genome shotgun (WGS) entry which is preliminary data.</text>
</comment>
<evidence type="ECO:0000256" key="2">
    <source>
        <dbReference type="ARBA" id="ARBA00022837"/>
    </source>
</evidence>
<dbReference type="InterPro" id="IPR050145">
    <property type="entry name" value="Centrin_CML-like"/>
</dbReference>
<keyword evidence="3" id="KW-0514">Muscle protein</keyword>
<dbReference type="CDD" id="cd00051">
    <property type="entry name" value="EFh"/>
    <property type="match status" value="2"/>
</dbReference>
<dbReference type="Gene3D" id="1.10.238.10">
    <property type="entry name" value="EF-hand"/>
    <property type="match status" value="1"/>
</dbReference>
<dbReference type="Proteomes" id="UP001283361">
    <property type="component" value="Unassembled WGS sequence"/>
</dbReference>